<evidence type="ECO:0000256" key="2">
    <source>
        <dbReference type="ARBA" id="ARBA00010337"/>
    </source>
</evidence>
<evidence type="ECO:0000256" key="5">
    <source>
        <dbReference type="ARBA" id="ARBA00023212"/>
    </source>
</evidence>
<dbReference type="GO" id="GO:0051225">
    <property type="term" value="P:spindle assembly"/>
    <property type="evidence" value="ECO:0007669"/>
    <property type="project" value="TreeGrafter"/>
</dbReference>
<dbReference type="AlphaFoldDB" id="A0A6S7IZK4"/>
<feature type="non-terminal residue" evidence="7">
    <location>
        <position position="122"/>
    </location>
</feature>
<keyword evidence="3 6" id="KW-0963">Cytoplasm</keyword>
<dbReference type="EMBL" id="CACRXK020013312">
    <property type="protein sequence ID" value="CAB4024936.1"/>
    <property type="molecule type" value="Genomic_DNA"/>
</dbReference>
<sequence length="122" mass="14097">NLWCLVVEEGELLKHLKLLKDFYLLGRGEIFRSLIEKSKDLLKVPPTGNTGHNIKVIFDEIMRKLLPDEDENTSYFTLSVEVPKNIPGKEEGSLVTGWHSLMLHYDVQWPLHIVLTPTFLEK</sequence>
<proteinExistence type="inferred from homology"/>
<keyword evidence="5 6" id="KW-0206">Cytoskeleton</keyword>
<keyword evidence="8" id="KW-1185">Reference proteome</keyword>
<accession>A0A6S7IZK4</accession>
<reference evidence="7" key="1">
    <citation type="submission" date="2020-04" db="EMBL/GenBank/DDBJ databases">
        <authorList>
            <person name="Alioto T."/>
            <person name="Alioto T."/>
            <person name="Gomez Garrido J."/>
        </authorList>
    </citation>
    <scope>NUCLEOTIDE SEQUENCE</scope>
    <source>
        <strain evidence="7">A484AB</strain>
    </source>
</reference>
<dbReference type="GO" id="GO:0051011">
    <property type="term" value="F:microtubule minus-end binding"/>
    <property type="evidence" value="ECO:0007669"/>
    <property type="project" value="TreeGrafter"/>
</dbReference>
<evidence type="ECO:0000256" key="1">
    <source>
        <dbReference type="ARBA" id="ARBA00004267"/>
    </source>
</evidence>
<dbReference type="Pfam" id="PF04130">
    <property type="entry name" value="GCP_C_terminal"/>
    <property type="match status" value="1"/>
</dbReference>
<dbReference type="Gene3D" id="1.20.120.1900">
    <property type="entry name" value="Gamma-tubulin complex, C-terminal domain"/>
    <property type="match status" value="1"/>
</dbReference>
<evidence type="ECO:0000313" key="8">
    <source>
        <dbReference type="Proteomes" id="UP001152795"/>
    </source>
</evidence>
<gene>
    <name evidence="7" type="ORF">PACLA_8A001276</name>
</gene>
<evidence type="ECO:0000256" key="6">
    <source>
        <dbReference type="RuleBase" id="RU363050"/>
    </source>
</evidence>
<dbReference type="InterPro" id="IPR007259">
    <property type="entry name" value="GCP"/>
</dbReference>
<evidence type="ECO:0000256" key="3">
    <source>
        <dbReference type="ARBA" id="ARBA00022490"/>
    </source>
</evidence>
<comment type="similarity">
    <text evidence="2 6">Belongs to the TUBGCP family.</text>
</comment>
<dbReference type="GO" id="GO:0000930">
    <property type="term" value="C:gamma-tubulin complex"/>
    <property type="evidence" value="ECO:0007669"/>
    <property type="project" value="TreeGrafter"/>
</dbReference>
<dbReference type="GO" id="GO:0043015">
    <property type="term" value="F:gamma-tubulin binding"/>
    <property type="evidence" value="ECO:0007669"/>
    <property type="project" value="InterPro"/>
</dbReference>
<dbReference type="GO" id="GO:0051321">
    <property type="term" value="P:meiotic cell cycle"/>
    <property type="evidence" value="ECO:0007669"/>
    <property type="project" value="TreeGrafter"/>
</dbReference>
<dbReference type="PANTHER" id="PTHR19302:SF27">
    <property type="entry name" value="GAMMA-TUBULIN COMPLEX COMPONENT 4"/>
    <property type="match status" value="1"/>
</dbReference>
<dbReference type="GO" id="GO:0031122">
    <property type="term" value="P:cytoplasmic microtubule organization"/>
    <property type="evidence" value="ECO:0007669"/>
    <property type="project" value="TreeGrafter"/>
</dbReference>
<dbReference type="OrthoDB" id="78652at2759"/>
<evidence type="ECO:0000256" key="4">
    <source>
        <dbReference type="ARBA" id="ARBA00022701"/>
    </source>
</evidence>
<dbReference type="GO" id="GO:0007020">
    <property type="term" value="P:microtubule nucleation"/>
    <property type="evidence" value="ECO:0007669"/>
    <property type="project" value="InterPro"/>
</dbReference>
<dbReference type="InterPro" id="IPR040457">
    <property type="entry name" value="GCP_C"/>
</dbReference>
<comment type="subcellular location">
    <subcellularLocation>
        <location evidence="1 6">Cytoplasm</location>
        <location evidence="1 6">Cytoskeleton</location>
        <location evidence="1 6">Microtubule organizing center</location>
    </subcellularLocation>
</comment>
<comment type="caution">
    <text evidence="7">The sequence shown here is derived from an EMBL/GenBank/DDBJ whole genome shotgun (WGS) entry which is preliminary data.</text>
</comment>
<protein>
    <recommendedName>
        <fullName evidence="6">Gamma-tubulin complex component</fullName>
    </recommendedName>
</protein>
<dbReference type="Proteomes" id="UP001152795">
    <property type="component" value="Unassembled WGS sequence"/>
</dbReference>
<evidence type="ECO:0000313" key="7">
    <source>
        <dbReference type="EMBL" id="CAB4024936.1"/>
    </source>
</evidence>
<name>A0A6S7IZK4_PARCT</name>
<dbReference type="PANTHER" id="PTHR19302">
    <property type="entry name" value="GAMMA TUBULIN COMPLEX PROTEIN"/>
    <property type="match status" value="1"/>
</dbReference>
<dbReference type="GO" id="GO:0005874">
    <property type="term" value="C:microtubule"/>
    <property type="evidence" value="ECO:0007669"/>
    <property type="project" value="UniProtKB-KW"/>
</dbReference>
<keyword evidence="4 6" id="KW-0493">Microtubule</keyword>
<dbReference type="InterPro" id="IPR042241">
    <property type="entry name" value="GCP_C_sf"/>
</dbReference>
<dbReference type="GO" id="GO:0000278">
    <property type="term" value="P:mitotic cell cycle"/>
    <property type="evidence" value="ECO:0007669"/>
    <property type="project" value="TreeGrafter"/>
</dbReference>
<organism evidence="7 8">
    <name type="scientific">Paramuricea clavata</name>
    <name type="common">Red gorgonian</name>
    <name type="synonym">Violescent sea-whip</name>
    <dbReference type="NCBI Taxonomy" id="317549"/>
    <lineage>
        <taxon>Eukaryota</taxon>
        <taxon>Metazoa</taxon>
        <taxon>Cnidaria</taxon>
        <taxon>Anthozoa</taxon>
        <taxon>Octocorallia</taxon>
        <taxon>Malacalcyonacea</taxon>
        <taxon>Plexauridae</taxon>
        <taxon>Paramuricea</taxon>
    </lineage>
</organism>
<dbReference type="GO" id="GO:0000922">
    <property type="term" value="C:spindle pole"/>
    <property type="evidence" value="ECO:0007669"/>
    <property type="project" value="InterPro"/>
</dbReference>